<name>A0A839ALB6_9FLAO</name>
<gene>
    <name evidence="1" type="ORF">H3Z83_00500</name>
</gene>
<accession>A0A839ALB6</accession>
<dbReference type="RefSeq" id="WP_182123520.1">
    <property type="nucleotide sequence ID" value="NZ_JACGLS010000001.1"/>
</dbReference>
<dbReference type="EMBL" id="JACGLS010000001">
    <property type="protein sequence ID" value="MBA6155004.1"/>
    <property type="molecule type" value="Genomic_DNA"/>
</dbReference>
<dbReference type="Gene3D" id="2.40.50.120">
    <property type="match status" value="1"/>
</dbReference>
<dbReference type="Proteomes" id="UP000563906">
    <property type="component" value="Unassembled WGS sequence"/>
</dbReference>
<dbReference type="InterPro" id="IPR008993">
    <property type="entry name" value="TIMP-like_OB-fold"/>
</dbReference>
<dbReference type="AlphaFoldDB" id="A0A839ALB6"/>
<dbReference type="SUPFAM" id="SSF50242">
    <property type="entry name" value="TIMP-like"/>
    <property type="match status" value="1"/>
</dbReference>
<dbReference type="PROSITE" id="PS51257">
    <property type="entry name" value="PROKAR_LIPOPROTEIN"/>
    <property type="match status" value="1"/>
</dbReference>
<sequence>MKNFLFCLSILLSNSIYSCDCGVETVVNKFAHSTFVAKGKIIKNYNNLKGENIYKADIEIKDLYKGSKVKSVFVYGRSDNKIGTSCDIFIPEGTELILYAHKDKFNRLIIGMCSGLLYLNRKTYYSKEKKTRELKMLKSLSKLKEKDINKVKLYSSELSDSLATLKGVDSKKKYGVYKLKFSKKLKLKDIKTVDGFTEKSIDKRVKRILTNTTWELLKDRDSVKLESNYNYFIDIYHYPKDKKNKSFYTKFNL</sequence>
<reference evidence="1 2" key="1">
    <citation type="submission" date="2020-07" db="EMBL/GenBank/DDBJ databases">
        <title>Bacterium isolated from marine sediment.</title>
        <authorList>
            <person name="Shang D."/>
            <person name="Du Z.-J."/>
        </authorList>
    </citation>
    <scope>NUCLEOTIDE SEQUENCE [LARGE SCALE GENOMIC DNA]</scope>
    <source>
        <strain evidence="1 2">S7007</strain>
    </source>
</reference>
<proteinExistence type="predicted"/>
<evidence type="ECO:0000313" key="2">
    <source>
        <dbReference type="Proteomes" id="UP000563906"/>
    </source>
</evidence>
<comment type="caution">
    <text evidence="1">The sequence shown here is derived from an EMBL/GenBank/DDBJ whole genome shotgun (WGS) entry which is preliminary data.</text>
</comment>
<keyword evidence="2" id="KW-1185">Reference proteome</keyword>
<protein>
    <recommendedName>
        <fullName evidence="3">Tissue inhibitor of metalloproteinase</fullName>
    </recommendedName>
</protein>
<evidence type="ECO:0000313" key="1">
    <source>
        <dbReference type="EMBL" id="MBA6155004.1"/>
    </source>
</evidence>
<organism evidence="1 2">
    <name type="scientific">Tenacibaculum pelagium</name>
    <dbReference type="NCBI Taxonomy" id="2759527"/>
    <lineage>
        <taxon>Bacteria</taxon>
        <taxon>Pseudomonadati</taxon>
        <taxon>Bacteroidota</taxon>
        <taxon>Flavobacteriia</taxon>
        <taxon>Flavobacteriales</taxon>
        <taxon>Flavobacteriaceae</taxon>
        <taxon>Tenacibaculum</taxon>
    </lineage>
</organism>
<evidence type="ECO:0008006" key="3">
    <source>
        <dbReference type="Google" id="ProtNLM"/>
    </source>
</evidence>